<dbReference type="InterPro" id="IPR003309">
    <property type="entry name" value="SCAN_dom"/>
</dbReference>
<evidence type="ECO:0000313" key="5">
    <source>
        <dbReference type="Proteomes" id="UP000694559"/>
    </source>
</evidence>
<dbReference type="PANTHER" id="PTHR45935">
    <property type="entry name" value="PROTEIN ZBED8-RELATED"/>
    <property type="match status" value="1"/>
</dbReference>
<dbReference type="OMA" id="RWMVTPF"/>
<organism evidence="4 5">
    <name type="scientific">Naja naja</name>
    <name type="common">Indian cobra</name>
    <dbReference type="NCBI Taxonomy" id="35670"/>
    <lineage>
        <taxon>Eukaryota</taxon>
        <taxon>Metazoa</taxon>
        <taxon>Chordata</taxon>
        <taxon>Craniata</taxon>
        <taxon>Vertebrata</taxon>
        <taxon>Euteleostomi</taxon>
        <taxon>Lepidosauria</taxon>
        <taxon>Squamata</taxon>
        <taxon>Bifurcata</taxon>
        <taxon>Unidentata</taxon>
        <taxon>Episquamata</taxon>
        <taxon>Toxicofera</taxon>
        <taxon>Serpentes</taxon>
        <taxon>Colubroidea</taxon>
        <taxon>Elapidae</taxon>
        <taxon>Elapinae</taxon>
        <taxon>Naja</taxon>
    </lineage>
</organism>
<reference evidence="4" key="2">
    <citation type="submission" date="2025-09" db="UniProtKB">
        <authorList>
            <consortium name="Ensembl"/>
        </authorList>
    </citation>
    <scope>IDENTIFICATION</scope>
</reference>
<dbReference type="SMART" id="SM00431">
    <property type="entry name" value="SCAN"/>
    <property type="match status" value="1"/>
</dbReference>
<dbReference type="Ensembl" id="ENSNNAT00000001506.1">
    <property type="protein sequence ID" value="ENSNNAP00000001430.1"/>
    <property type="gene ID" value="ENSNNAG00000001016.1"/>
</dbReference>
<keyword evidence="5" id="KW-1185">Reference proteome</keyword>
<dbReference type="CDD" id="cd07936">
    <property type="entry name" value="SCAN"/>
    <property type="match status" value="1"/>
</dbReference>
<evidence type="ECO:0000256" key="2">
    <source>
        <dbReference type="SAM" id="MobiDB-lite"/>
    </source>
</evidence>
<sequence>MAQKILWSQAGPMSGKSSTNPRDPREVWEQAKQNILEEEASWVAQHRHIREVCYQEAEGPRDICSRLYHLYRQWLKPEIHTKAQMLDLVILEQFLTILPAEVENWVRECGAETSSQAVALAEGFLLNQEKLQVRRCYPDSSRWMVTPFLYVYRIFQSIRHSKV</sequence>
<dbReference type="FunFam" id="1.10.4020.10:FF:000005">
    <property type="entry name" value="Uncharacterized protein"/>
    <property type="match status" value="1"/>
</dbReference>
<dbReference type="InterPro" id="IPR038269">
    <property type="entry name" value="SCAN_sf"/>
</dbReference>
<dbReference type="PROSITE" id="PS50804">
    <property type="entry name" value="SCAN_BOX"/>
    <property type="match status" value="1"/>
</dbReference>
<dbReference type="SUPFAM" id="SSF47353">
    <property type="entry name" value="Retrovirus capsid dimerization domain-like"/>
    <property type="match status" value="1"/>
</dbReference>
<dbReference type="Proteomes" id="UP000694559">
    <property type="component" value="Unplaced"/>
</dbReference>
<evidence type="ECO:0000313" key="4">
    <source>
        <dbReference type="Ensembl" id="ENSNNAP00000001430.1"/>
    </source>
</evidence>
<proteinExistence type="predicted"/>
<feature type="region of interest" description="Disordered" evidence="2">
    <location>
        <begin position="1"/>
        <end position="25"/>
    </location>
</feature>
<evidence type="ECO:0000259" key="3">
    <source>
        <dbReference type="PROSITE" id="PS50804"/>
    </source>
</evidence>
<dbReference type="OrthoDB" id="9044301at2759"/>
<evidence type="ECO:0000256" key="1">
    <source>
        <dbReference type="ARBA" id="ARBA00023242"/>
    </source>
</evidence>
<reference evidence="4" key="1">
    <citation type="submission" date="2025-08" db="UniProtKB">
        <authorList>
            <consortium name="Ensembl"/>
        </authorList>
    </citation>
    <scope>IDENTIFICATION</scope>
</reference>
<dbReference type="PANTHER" id="PTHR45935:SF15">
    <property type="entry name" value="SCAN BOX DOMAIN-CONTAINING PROTEIN"/>
    <property type="match status" value="1"/>
</dbReference>
<dbReference type="GeneTree" id="ENSGT00940000154715"/>
<dbReference type="AlphaFoldDB" id="A0A8C6VAT9"/>
<keyword evidence="1" id="KW-0539">Nucleus</keyword>
<name>A0A8C6VAT9_NAJNA</name>
<feature type="domain" description="SCAN box" evidence="3">
    <location>
        <begin position="46"/>
        <end position="124"/>
    </location>
</feature>
<dbReference type="Pfam" id="PF02023">
    <property type="entry name" value="SCAN"/>
    <property type="match status" value="1"/>
</dbReference>
<accession>A0A8C6VAT9</accession>
<dbReference type="InterPro" id="IPR050916">
    <property type="entry name" value="SCAN-C2H2_zinc_finger"/>
</dbReference>
<dbReference type="Gene3D" id="1.10.4020.10">
    <property type="entry name" value="DNA breaking-rejoining enzymes"/>
    <property type="match status" value="1"/>
</dbReference>
<protein>
    <recommendedName>
        <fullName evidence="3">SCAN box domain-containing protein</fullName>
    </recommendedName>
</protein>